<dbReference type="InterPro" id="IPR001849">
    <property type="entry name" value="PH_domain"/>
</dbReference>
<dbReference type="SUPFAM" id="SSF50729">
    <property type="entry name" value="PH domain-like"/>
    <property type="match status" value="1"/>
</dbReference>
<protein>
    <recommendedName>
        <fullName evidence="1">PH domain-containing protein</fullName>
    </recommendedName>
</protein>
<organism evidence="2 3">
    <name type="scientific">Sinocyclocheilus rhinocerous</name>
    <dbReference type="NCBI Taxonomy" id="307959"/>
    <lineage>
        <taxon>Eukaryota</taxon>
        <taxon>Metazoa</taxon>
        <taxon>Chordata</taxon>
        <taxon>Craniata</taxon>
        <taxon>Vertebrata</taxon>
        <taxon>Euteleostomi</taxon>
        <taxon>Actinopterygii</taxon>
        <taxon>Neopterygii</taxon>
        <taxon>Teleostei</taxon>
        <taxon>Ostariophysi</taxon>
        <taxon>Cypriniformes</taxon>
        <taxon>Cyprinidae</taxon>
        <taxon>Cyprininae</taxon>
        <taxon>Sinocyclocheilus</taxon>
    </lineage>
</organism>
<dbReference type="Proteomes" id="UP000472270">
    <property type="component" value="Unassembled WGS sequence"/>
</dbReference>
<dbReference type="Ensembl" id="ENSSRHT00000004199.1">
    <property type="protein sequence ID" value="ENSSRHP00000004050.1"/>
    <property type="gene ID" value="ENSSRHG00000002760.1"/>
</dbReference>
<dbReference type="PANTHER" id="PTHR21258:SF14">
    <property type="entry name" value="DOCKING PROTEIN 2"/>
    <property type="match status" value="1"/>
</dbReference>
<keyword evidence="3" id="KW-1185">Reference proteome</keyword>
<evidence type="ECO:0000313" key="3">
    <source>
        <dbReference type="Proteomes" id="UP000472270"/>
    </source>
</evidence>
<sequence>MYSNSTKRACFRLCMCVCALQRWRKVWCVVVAEGRRSVSRLELYENKHSSIKQGSSKRKPDYKQVIRLRECIRISEREMADCPKDCAAFYLETSDKLYVFAAQHSELKGWIKSLCEQAVNLLFHNFISLTLSCRKNNKW</sequence>
<dbReference type="Gene3D" id="2.30.29.30">
    <property type="entry name" value="Pleckstrin-homology domain (PH domain)/Phosphotyrosine-binding domain (PTB)"/>
    <property type="match status" value="1"/>
</dbReference>
<dbReference type="GO" id="GO:0007169">
    <property type="term" value="P:cell surface receptor protein tyrosine kinase signaling pathway"/>
    <property type="evidence" value="ECO:0007669"/>
    <property type="project" value="TreeGrafter"/>
</dbReference>
<proteinExistence type="predicted"/>
<evidence type="ECO:0000313" key="2">
    <source>
        <dbReference type="Ensembl" id="ENSSRHP00000004050.1"/>
    </source>
</evidence>
<reference evidence="2" key="1">
    <citation type="submission" date="2025-08" db="UniProtKB">
        <authorList>
            <consortium name="Ensembl"/>
        </authorList>
    </citation>
    <scope>IDENTIFICATION</scope>
</reference>
<name>A0A673FWJ8_9TELE</name>
<reference evidence="2" key="2">
    <citation type="submission" date="2025-09" db="UniProtKB">
        <authorList>
            <consortium name="Ensembl"/>
        </authorList>
    </citation>
    <scope>IDENTIFICATION</scope>
</reference>
<dbReference type="GO" id="GO:0043410">
    <property type="term" value="P:positive regulation of MAPK cascade"/>
    <property type="evidence" value="ECO:0007669"/>
    <property type="project" value="TreeGrafter"/>
</dbReference>
<dbReference type="InterPro" id="IPR050996">
    <property type="entry name" value="Docking_Protein_DOK"/>
</dbReference>
<feature type="domain" description="PH" evidence="1">
    <location>
        <begin position="5"/>
        <end position="121"/>
    </location>
</feature>
<dbReference type="GO" id="GO:0005737">
    <property type="term" value="C:cytoplasm"/>
    <property type="evidence" value="ECO:0007669"/>
    <property type="project" value="TreeGrafter"/>
</dbReference>
<dbReference type="Pfam" id="PF00169">
    <property type="entry name" value="PH"/>
    <property type="match status" value="1"/>
</dbReference>
<evidence type="ECO:0000259" key="1">
    <source>
        <dbReference type="SMART" id="SM00233"/>
    </source>
</evidence>
<dbReference type="PANTHER" id="PTHR21258">
    <property type="entry name" value="DOCKING PROTEIN RELATED"/>
    <property type="match status" value="1"/>
</dbReference>
<dbReference type="SMART" id="SM00233">
    <property type="entry name" value="PH"/>
    <property type="match status" value="1"/>
</dbReference>
<accession>A0A673FWJ8</accession>
<dbReference type="AlphaFoldDB" id="A0A673FWJ8"/>
<dbReference type="GO" id="GO:0007265">
    <property type="term" value="P:Ras protein signal transduction"/>
    <property type="evidence" value="ECO:0007669"/>
    <property type="project" value="TreeGrafter"/>
</dbReference>
<dbReference type="InterPro" id="IPR011993">
    <property type="entry name" value="PH-like_dom_sf"/>
</dbReference>